<dbReference type="HOGENOM" id="CLU_037162_1_0_1"/>
<reference evidence="12" key="3">
    <citation type="submission" date="2025-08" db="UniProtKB">
        <authorList>
            <consortium name="Ensembl"/>
        </authorList>
    </citation>
    <scope>IDENTIFICATION</scope>
</reference>
<keyword evidence="5" id="KW-0963">Cytoplasm</keyword>
<dbReference type="GO" id="GO:0008486">
    <property type="term" value="F:diphosphoinositol-polyphosphate diphosphatase activity"/>
    <property type="evidence" value="ECO:0000318"/>
    <property type="project" value="GO_Central"/>
</dbReference>
<evidence type="ECO:0000259" key="11">
    <source>
        <dbReference type="PROSITE" id="PS51462"/>
    </source>
</evidence>
<proteinExistence type="inferred from homology"/>
<evidence type="ECO:0000256" key="10">
    <source>
        <dbReference type="RuleBase" id="RU003476"/>
    </source>
</evidence>
<dbReference type="FunFam" id="3.90.79.10:FF:000002">
    <property type="entry name" value="diphosphoinositol polyphosphate phosphohydrolase 1"/>
    <property type="match status" value="1"/>
</dbReference>
<reference evidence="12" key="2">
    <citation type="journal article" date="2008" name="Genome Biol.">
        <title>Improved genome assembly and evidence-based global gene model set for the chordate Ciona intestinalis: new insight into intron and operon populations.</title>
        <authorList>
            <person name="Satou Y."/>
            <person name="Mineta K."/>
            <person name="Ogasawara M."/>
            <person name="Sasakura Y."/>
            <person name="Shoguchi E."/>
            <person name="Ueno K."/>
            <person name="Yamada L."/>
            <person name="Matsumoto J."/>
            <person name="Wasserscheid J."/>
            <person name="Dewar K."/>
            <person name="Wiley G.B."/>
            <person name="Macmil S.L."/>
            <person name="Roe B.A."/>
            <person name="Zeller R.W."/>
            <person name="Hastings K.E."/>
            <person name="Lemaire P."/>
            <person name="Lindquist E."/>
            <person name="Endo T."/>
            <person name="Hotta K."/>
            <person name="Inaba K."/>
        </authorList>
    </citation>
    <scope>NUCLEOTIDE SEQUENCE [LARGE SCALE GENOMIC DNA]</scope>
    <source>
        <strain evidence="12">wild type</strain>
    </source>
</reference>
<dbReference type="SUPFAM" id="SSF55811">
    <property type="entry name" value="Nudix"/>
    <property type="match status" value="1"/>
</dbReference>
<dbReference type="InterPro" id="IPR000086">
    <property type="entry name" value="NUDIX_hydrolase_dom"/>
</dbReference>
<dbReference type="Proteomes" id="UP000008144">
    <property type="component" value="Chromosome 8"/>
</dbReference>
<evidence type="ECO:0000256" key="5">
    <source>
        <dbReference type="ARBA" id="ARBA00022490"/>
    </source>
</evidence>
<dbReference type="Gene3D" id="3.90.79.10">
    <property type="entry name" value="Nucleoside Triphosphate Pyrophosphohydrolase"/>
    <property type="match status" value="1"/>
</dbReference>
<dbReference type="GO" id="GO:0034431">
    <property type="term" value="F:bis(5'-adenosyl)-hexaphosphatase activity"/>
    <property type="evidence" value="ECO:0000318"/>
    <property type="project" value="GO_Central"/>
</dbReference>
<dbReference type="PANTHER" id="PTHR12629:SF0">
    <property type="entry name" value="DIPHOSPHOINOSITOL-POLYPHOSPHATE DIPHOSPHATASE"/>
    <property type="match status" value="1"/>
</dbReference>
<evidence type="ECO:0000256" key="8">
    <source>
        <dbReference type="ARBA" id="ARBA00022842"/>
    </source>
</evidence>
<feature type="domain" description="Nudix hydrolase" evidence="11">
    <location>
        <begin position="16"/>
        <end position="142"/>
    </location>
</feature>
<dbReference type="EMBL" id="EAAA01002584">
    <property type="status" value="NOT_ANNOTATED_CDS"/>
    <property type="molecule type" value="Genomic_DNA"/>
</dbReference>
<evidence type="ECO:0000313" key="13">
    <source>
        <dbReference type="Proteomes" id="UP000008144"/>
    </source>
</evidence>
<dbReference type="EC" id="3.6.1.52" evidence="4"/>
<dbReference type="GO" id="GO:1901909">
    <property type="term" value="P:diadenosine hexaphosphate catabolic process"/>
    <property type="evidence" value="ECO:0000318"/>
    <property type="project" value="GO_Central"/>
</dbReference>
<dbReference type="AlphaFoldDB" id="F6YX22"/>
<comment type="similarity">
    <text evidence="3">Belongs to the Nudix hydrolase family. DIPP subfamily.</text>
</comment>
<dbReference type="InterPro" id="IPR047198">
    <property type="entry name" value="DDP-like_NUDIX"/>
</dbReference>
<dbReference type="PRINTS" id="PR00502">
    <property type="entry name" value="NUDIXFAMILY"/>
</dbReference>
<dbReference type="GO" id="GO:0034432">
    <property type="term" value="F:bis(5'-adenosyl)-pentaphosphatase activity"/>
    <property type="evidence" value="ECO:0000318"/>
    <property type="project" value="GO_Central"/>
</dbReference>
<dbReference type="PANTHER" id="PTHR12629">
    <property type="entry name" value="DIPHOSPHOINOSITOL POLYPHOSPHATE PHOSPHOHYDROLASE"/>
    <property type="match status" value="1"/>
</dbReference>
<dbReference type="GO" id="GO:1901907">
    <property type="term" value="P:diadenosine pentaphosphate catabolic process"/>
    <property type="evidence" value="ECO:0000318"/>
    <property type="project" value="GO_Central"/>
</dbReference>
<evidence type="ECO:0000256" key="1">
    <source>
        <dbReference type="ARBA" id="ARBA00001946"/>
    </source>
</evidence>
<dbReference type="InterPro" id="IPR020476">
    <property type="entry name" value="Nudix_hydrolase"/>
</dbReference>
<dbReference type="PROSITE" id="PS00893">
    <property type="entry name" value="NUDIX_BOX"/>
    <property type="match status" value="1"/>
</dbReference>
<dbReference type="CDD" id="cd04666">
    <property type="entry name" value="NUDIX_DIPP2_like_Nudt4"/>
    <property type="match status" value="1"/>
</dbReference>
<reference evidence="12" key="4">
    <citation type="submission" date="2025-09" db="UniProtKB">
        <authorList>
            <consortium name="Ensembl"/>
        </authorList>
    </citation>
    <scope>IDENTIFICATION</scope>
</reference>
<dbReference type="GO" id="GO:0005737">
    <property type="term" value="C:cytoplasm"/>
    <property type="evidence" value="ECO:0000318"/>
    <property type="project" value="GO_Central"/>
</dbReference>
<organism evidence="12 13">
    <name type="scientific">Ciona intestinalis</name>
    <name type="common">Transparent sea squirt</name>
    <name type="synonym">Ascidia intestinalis</name>
    <dbReference type="NCBI Taxonomy" id="7719"/>
    <lineage>
        <taxon>Eukaryota</taxon>
        <taxon>Metazoa</taxon>
        <taxon>Chordata</taxon>
        <taxon>Tunicata</taxon>
        <taxon>Ascidiacea</taxon>
        <taxon>Phlebobranchia</taxon>
        <taxon>Cionidae</taxon>
        <taxon>Ciona</taxon>
    </lineage>
</organism>
<evidence type="ECO:0000256" key="7">
    <source>
        <dbReference type="ARBA" id="ARBA00022801"/>
    </source>
</evidence>
<evidence type="ECO:0000256" key="4">
    <source>
        <dbReference type="ARBA" id="ARBA00012527"/>
    </source>
</evidence>
<dbReference type="STRING" id="7719.ENSCINP00000024551"/>
<dbReference type="InterPro" id="IPR015797">
    <property type="entry name" value="NUDIX_hydrolase-like_dom_sf"/>
</dbReference>
<sequence length="145" mass="16703">KMKIKIDQIRTYDDAGYRQRAACLCFRSECESEILLVSSSRFHDLWIVPGGGLEPGEDPATTAVREVHEEAGVVGQLGRLIDVFENKERNTKTYVYVLIVQQLDEEYDDAKGIGRIRRWFTIPEANKILSQHKPVQMEYIEKLCQ</sequence>
<dbReference type="GO" id="GO:0046872">
    <property type="term" value="F:metal ion binding"/>
    <property type="evidence" value="ECO:0007669"/>
    <property type="project" value="UniProtKB-KW"/>
</dbReference>
<comment type="catalytic activity">
    <reaction evidence="9">
        <text>diphospho-myo-inositol polyphosphate + H2O = myo-inositol polyphosphate + phosphate.</text>
        <dbReference type="EC" id="3.6.1.52"/>
    </reaction>
</comment>
<evidence type="ECO:0000256" key="9">
    <source>
        <dbReference type="ARBA" id="ARBA00033994"/>
    </source>
</evidence>
<dbReference type="OMA" id="PDEMQLN"/>
<evidence type="ECO:0000313" key="12">
    <source>
        <dbReference type="Ensembl" id="ENSCINP00000024551.2"/>
    </source>
</evidence>
<dbReference type="Ensembl" id="ENSCINT00000024797.2">
    <property type="protein sequence ID" value="ENSCINP00000024551.2"/>
    <property type="gene ID" value="ENSCING00000013351.2"/>
</dbReference>
<keyword evidence="13" id="KW-1185">Reference proteome</keyword>
<keyword evidence="6" id="KW-0479">Metal-binding</keyword>
<dbReference type="GO" id="GO:0000298">
    <property type="term" value="F:endopolyphosphatase activity"/>
    <property type="evidence" value="ECO:0000318"/>
    <property type="project" value="GO_Central"/>
</dbReference>
<dbReference type="GO" id="GO:0005634">
    <property type="term" value="C:nucleus"/>
    <property type="evidence" value="ECO:0000318"/>
    <property type="project" value="GO_Central"/>
</dbReference>
<dbReference type="GeneTree" id="ENSGT00940000157882"/>
<evidence type="ECO:0000256" key="3">
    <source>
        <dbReference type="ARBA" id="ARBA00008266"/>
    </source>
</evidence>
<protein>
    <recommendedName>
        <fullName evidence="4">diphosphoinositol-polyphosphate diphosphatase</fullName>
        <ecNumber evidence="4">3.6.1.52</ecNumber>
    </recommendedName>
</protein>
<accession>F6YX22</accession>
<dbReference type="FunCoup" id="F6YX22">
    <property type="interactions" value="45"/>
</dbReference>
<keyword evidence="7 10" id="KW-0378">Hydrolase</keyword>
<evidence type="ECO:0000256" key="6">
    <source>
        <dbReference type="ARBA" id="ARBA00022723"/>
    </source>
</evidence>
<name>F6YX22_CIOIN</name>
<dbReference type="GO" id="GO:0071543">
    <property type="term" value="P:diphosphoinositol polyphosphate metabolic process"/>
    <property type="evidence" value="ECO:0000318"/>
    <property type="project" value="GO_Central"/>
</dbReference>
<keyword evidence="8" id="KW-0460">Magnesium</keyword>
<evidence type="ECO:0000256" key="2">
    <source>
        <dbReference type="ARBA" id="ARBA00004496"/>
    </source>
</evidence>
<reference evidence="13" key="1">
    <citation type="journal article" date="2002" name="Science">
        <title>The draft genome of Ciona intestinalis: insights into chordate and vertebrate origins.</title>
        <authorList>
            <person name="Dehal P."/>
            <person name="Satou Y."/>
            <person name="Campbell R.K."/>
            <person name="Chapman J."/>
            <person name="Degnan B."/>
            <person name="De Tomaso A."/>
            <person name="Davidson B."/>
            <person name="Di Gregorio A."/>
            <person name="Gelpke M."/>
            <person name="Goodstein D.M."/>
            <person name="Harafuji N."/>
            <person name="Hastings K.E."/>
            <person name="Ho I."/>
            <person name="Hotta K."/>
            <person name="Huang W."/>
            <person name="Kawashima T."/>
            <person name="Lemaire P."/>
            <person name="Martinez D."/>
            <person name="Meinertzhagen I.A."/>
            <person name="Necula S."/>
            <person name="Nonaka M."/>
            <person name="Putnam N."/>
            <person name="Rash S."/>
            <person name="Saiga H."/>
            <person name="Satake M."/>
            <person name="Terry A."/>
            <person name="Yamada L."/>
            <person name="Wang H.G."/>
            <person name="Awazu S."/>
            <person name="Azumi K."/>
            <person name="Boore J."/>
            <person name="Branno M."/>
            <person name="Chin-Bow S."/>
            <person name="DeSantis R."/>
            <person name="Doyle S."/>
            <person name="Francino P."/>
            <person name="Keys D.N."/>
            <person name="Haga S."/>
            <person name="Hayashi H."/>
            <person name="Hino K."/>
            <person name="Imai K.S."/>
            <person name="Inaba K."/>
            <person name="Kano S."/>
            <person name="Kobayashi K."/>
            <person name="Kobayashi M."/>
            <person name="Lee B.I."/>
            <person name="Makabe K.W."/>
            <person name="Manohar C."/>
            <person name="Matassi G."/>
            <person name="Medina M."/>
            <person name="Mochizuki Y."/>
            <person name="Mount S."/>
            <person name="Morishita T."/>
            <person name="Miura S."/>
            <person name="Nakayama A."/>
            <person name="Nishizaka S."/>
            <person name="Nomoto H."/>
            <person name="Ohta F."/>
            <person name="Oishi K."/>
            <person name="Rigoutsos I."/>
            <person name="Sano M."/>
            <person name="Sasaki A."/>
            <person name="Sasakura Y."/>
            <person name="Shoguchi E."/>
            <person name="Shin-i T."/>
            <person name="Spagnuolo A."/>
            <person name="Stainier D."/>
            <person name="Suzuki M.M."/>
            <person name="Tassy O."/>
            <person name="Takatori N."/>
            <person name="Tokuoka M."/>
            <person name="Yagi K."/>
            <person name="Yoshizaki F."/>
            <person name="Wada S."/>
            <person name="Zhang C."/>
            <person name="Hyatt P.D."/>
            <person name="Larimer F."/>
            <person name="Detter C."/>
            <person name="Doggett N."/>
            <person name="Glavina T."/>
            <person name="Hawkins T."/>
            <person name="Richardson P."/>
            <person name="Lucas S."/>
            <person name="Kohara Y."/>
            <person name="Levine M."/>
            <person name="Satoh N."/>
            <person name="Rokhsar D.S."/>
        </authorList>
    </citation>
    <scope>NUCLEOTIDE SEQUENCE [LARGE SCALE GENOMIC DNA]</scope>
</reference>
<dbReference type="GO" id="GO:1901911">
    <property type="term" value="P:adenosine 5'-(hexahydrogen pentaphosphate) catabolic process"/>
    <property type="evidence" value="ECO:0000318"/>
    <property type="project" value="GO_Central"/>
</dbReference>
<comment type="cofactor">
    <cofactor evidence="1">
        <name>Mg(2+)</name>
        <dbReference type="ChEBI" id="CHEBI:18420"/>
    </cofactor>
</comment>
<dbReference type="Pfam" id="PF00293">
    <property type="entry name" value="NUDIX"/>
    <property type="match status" value="1"/>
</dbReference>
<comment type="subcellular location">
    <subcellularLocation>
        <location evidence="2">Cytoplasm</location>
    </subcellularLocation>
</comment>
<dbReference type="InParanoid" id="F6YX22"/>
<dbReference type="InterPro" id="IPR020084">
    <property type="entry name" value="NUDIX_hydrolase_CS"/>
</dbReference>
<dbReference type="PROSITE" id="PS51462">
    <property type="entry name" value="NUDIX"/>
    <property type="match status" value="1"/>
</dbReference>